<evidence type="ECO:0000313" key="1">
    <source>
        <dbReference type="EMBL" id="CAI5456376.1"/>
    </source>
</evidence>
<organism evidence="1 2">
    <name type="scientific">Caenorhabditis angaria</name>
    <dbReference type="NCBI Taxonomy" id="860376"/>
    <lineage>
        <taxon>Eukaryota</taxon>
        <taxon>Metazoa</taxon>
        <taxon>Ecdysozoa</taxon>
        <taxon>Nematoda</taxon>
        <taxon>Chromadorea</taxon>
        <taxon>Rhabditida</taxon>
        <taxon>Rhabditina</taxon>
        <taxon>Rhabditomorpha</taxon>
        <taxon>Rhabditoidea</taxon>
        <taxon>Rhabditidae</taxon>
        <taxon>Peloderinae</taxon>
        <taxon>Caenorhabditis</taxon>
    </lineage>
</organism>
<protein>
    <submittedName>
        <fullName evidence="1">Uncharacterized protein</fullName>
    </submittedName>
</protein>
<dbReference type="Proteomes" id="UP001152747">
    <property type="component" value="Unassembled WGS sequence"/>
</dbReference>
<reference evidence="1" key="1">
    <citation type="submission" date="2022-11" db="EMBL/GenBank/DDBJ databases">
        <authorList>
            <person name="Kikuchi T."/>
        </authorList>
    </citation>
    <scope>NUCLEOTIDE SEQUENCE</scope>
    <source>
        <strain evidence="1">PS1010</strain>
    </source>
</reference>
<sequence length="268" mass="31535">MPPDTSAERVTKLYLRSRSVEFNWIFTRPNVLKTIFDSWPTDIEKLYTIAEKAYEGLFSENPTISNEYHKCSKDDQSFIIRRVALSLQQAFHNAITFFYERQHASISTSIEKFASDMQSFGEKFRYFMPVSYVINLQSLLKYLAYAYIDHCVEMKMRPRDKSVPPTPEEMTKFNNDLHDTLSEIIRIMRVNIAYGYEYKLYEPSDEEIRILGENRHKKVTAEQSVSPGSFIELANQRCFNRSESRHLERHHSEPIQIADINFDLLLIS</sequence>
<dbReference type="AlphaFoldDB" id="A0A9P1J4G4"/>
<proteinExistence type="predicted"/>
<accession>A0A9P1J4G4</accession>
<comment type="caution">
    <text evidence="1">The sequence shown here is derived from an EMBL/GenBank/DDBJ whole genome shotgun (WGS) entry which is preliminary data.</text>
</comment>
<evidence type="ECO:0000313" key="2">
    <source>
        <dbReference type="Proteomes" id="UP001152747"/>
    </source>
</evidence>
<name>A0A9P1J4G4_9PELO</name>
<keyword evidence="2" id="KW-1185">Reference proteome</keyword>
<dbReference type="EMBL" id="CANHGI010000006">
    <property type="protein sequence ID" value="CAI5456376.1"/>
    <property type="molecule type" value="Genomic_DNA"/>
</dbReference>
<gene>
    <name evidence="1" type="ORF">CAMP_LOCUS19013</name>
</gene>